<evidence type="ECO:0000256" key="4">
    <source>
        <dbReference type="ARBA" id="ARBA00022452"/>
    </source>
</evidence>
<dbReference type="NCBIfam" id="TIGR01783">
    <property type="entry name" value="TonB-siderophor"/>
    <property type="match status" value="1"/>
</dbReference>
<reference evidence="15 16" key="1">
    <citation type="submission" date="2019-03" db="EMBL/GenBank/DDBJ databases">
        <title>Genomic Encyclopedia of Type Strains, Phase IV (KMG-IV): sequencing the most valuable type-strain genomes for metagenomic binning, comparative biology and taxonomic classification.</title>
        <authorList>
            <person name="Goeker M."/>
        </authorList>
    </citation>
    <scope>NUCLEOTIDE SEQUENCE [LARGE SCALE GENOMIC DNA]</scope>
    <source>
        <strain evidence="15 16">DSM 12121</strain>
    </source>
</reference>
<evidence type="ECO:0000256" key="3">
    <source>
        <dbReference type="ARBA" id="ARBA00022448"/>
    </source>
</evidence>
<keyword evidence="3 10" id="KW-0813">Transport</keyword>
<dbReference type="InterPro" id="IPR010105">
    <property type="entry name" value="TonB_sidphr_rcpt"/>
</dbReference>
<evidence type="ECO:0000259" key="14">
    <source>
        <dbReference type="Pfam" id="PF07715"/>
    </source>
</evidence>
<dbReference type="Pfam" id="PF00593">
    <property type="entry name" value="TonB_dep_Rec_b-barrel"/>
    <property type="match status" value="1"/>
</dbReference>
<feature type="domain" description="TonB-dependent receptor plug" evidence="14">
    <location>
        <begin position="82"/>
        <end position="185"/>
    </location>
</feature>
<feature type="signal peptide" evidence="12">
    <location>
        <begin position="1"/>
        <end position="45"/>
    </location>
</feature>
<keyword evidence="4 10" id="KW-1134">Transmembrane beta strand</keyword>
<dbReference type="SUPFAM" id="SSF56935">
    <property type="entry name" value="Porins"/>
    <property type="match status" value="1"/>
</dbReference>
<evidence type="ECO:0000256" key="1">
    <source>
        <dbReference type="ARBA" id="ARBA00004571"/>
    </source>
</evidence>
<evidence type="ECO:0000313" key="15">
    <source>
        <dbReference type="EMBL" id="TDN44959.1"/>
    </source>
</evidence>
<dbReference type="Pfam" id="PF07715">
    <property type="entry name" value="Plug"/>
    <property type="match status" value="1"/>
</dbReference>
<accession>A0A4R6DL38</accession>
<evidence type="ECO:0000256" key="12">
    <source>
        <dbReference type="SAM" id="SignalP"/>
    </source>
</evidence>
<keyword evidence="16" id="KW-1185">Reference proteome</keyword>
<evidence type="ECO:0000256" key="11">
    <source>
        <dbReference type="RuleBase" id="RU003357"/>
    </source>
</evidence>
<protein>
    <submittedName>
        <fullName evidence="15">Iron complex outermembrane receptor protein</fullName>
    </submittedName>
</protein>
<evidence type="ECO:0000256" key="10">
    <source>
        <dbReference type="PROSITE-ProRule" id="PRU01360"/>
    </source>
</evidence>
<organism evidence="15 16">
    <name type="scientific">Azoarcus indigens</name>
    <dbReference type="NCBI Taxonomy" id="29545"/>
    <lineage>
        <taxon>Bacteria</taxon>
        <taxon>Pseudomonadati</taxon>
        <taxon>Pseudomonadota</taxon>
        <taxon>Betaproteobacteria</taxon>
        <taxon>Rhodocyclales</taxon>
        <taxon>Zoogloeaceae</taxon>
        <taxon>Azoarcus</taxon>
    </lineage>
</organism>
<evidence type="ECO:0000256" key="8">
    <source>
        <dbReference type="ARBA" id="ARBA00023170"/>
    </source>
</evidence>
<keyword evidence="8 15" id="KW-0675">Receptor</keyword>
<feature type="chain" id="PRO_5020510106" evidence="12">
    <location>
        <begin position="46"/>
        <end position="728"/>
    </location>
</feature>
<evidence type="ECO:0000256" key="2">
    <source>
        <dbReference type="ARBA" id="ARBA00009810"/>
    </source>
</evidence>
<dbReference type="InterPro" id="IPR000531">
    <property type="entry name" value="Beta-barrel_TonB"/>
</dbReference>
<dbReference type="RefSeq" id="WP_133595012.1">
    <property type="nucleotide sequence ID" value="NZ_SNVV01000033.1"/>
</dbReference>
<evidence type="ECO:0000259" key="13">
    <source>
        <dbReference type="Pfam" id="PF00593"/>
    </source>
</evidence>
<keyword evidence="9 10" id="KW-0998">Cell outer membrane</keyword>
<keyword evidence="7 10" id="KW-0472">Membrane</keyword>
<dbReference type="Gene3D" id="2.40.170.20">
    <property type="entry name" value="TonB-dependent receptor, beta-barrel domain"/>
    <property type="match status" value="1"/>
</dbReference>
<dbReference type="AlphaFoldDB" id="A0A4R6DL38"/>
<keyword evidence="12" id="KW-0732">Signal</keyword>
<evidence type="ECO:0000256" key="7">
    <source>
        <dbReference type="ARBA" id="ARBA00023136"/>
    </source>
</evidence>
<sequence length="728" mass="79642">MSDTISFSRFTRFSHSICPSTRPARAGLGLNAALLLLLAPAAALAQDSERTLADVVVSASEGGAGLSLKAPAATGSTLGLTPMETPASLDVISREQLEQRGDRSLNDAITRAAGISAMGHPGNGGSALSTRGFTDGTSVMRLYDGLRQYGGIGVTFPFDTWSVERIEVLRGPASVIYGDGAIGGVVNVIPKKPTRGPIENEVEATVGTLGTARLGLGSGGAIDERWSYRVDLSGSRSDGWVDRGDNRDATFSGALQFDPSAELSLRLSHAHGYQEPMRYFGTPLVNGRQLSALRDKNYNVADAEIRYRDDWTALDATWTPNAATTVRARLYHIESQRNWRNAERYVYNAGTGLIDRSDNTDIQHDQRQTGFTANAAFEGQLFGLDNTVSVGFDVNRSRFRHSNNTYVGSSGPVDPYDPVPGAFQSSIPTIPRYRNTAEQHAVFIEDKLALNAQWTLIAGLRRDHADISRKDLLTGSRAFEQTYDDTGWRLGTVFQLNPDLALYAQYAEAADPVSALLMLSTANSAFDLARGRQSEIGLKQRFWQGKGEWTLAAYEIVKTDMLTRDAANPALRVQVGQQSSRGLETSVAADFAAGWRVEANAALLRARYDDFTESVGGVATSRDGKTPPNVPERLANLWLSWHFLPQWTANAGLRHVGKRYADNANTLKLPAYTTTDLSLRWDMARSTSLTLSGYNVFDKEYFTTAYYTATQWLYGPGRRVELTLNHRF</sequence>
<dbReference type="CDD" id="cd01347">
    <property type="entry name" value="ligand_gated_channel"/>
    <property type="match status" value="1"/>
</dbReference>
<comment type="caution">
    <text evidence="15">The sequence shown here is derived from an EMBL/GenBank/DDBJ whole genome shotgun (WGS) entry which is preliminary data.</text>
</comment>
<proteinExistence type="inferred from homology"/>
<gene>
    <name evidence="15" type="ORF">C7389_1334</name>
</gene>
<dbReference type="PROSITE" id="PS52016">
    <property type="entry name" value="TONB_DEPENDENT_REC_3"/>
    <property type="match status" value="1"/>
</dbReference>
<keyword evidence="5 10" id="KW-0812">Transmembrane</keyword>
<dbReference type="OrthoDB" id="127311at2"/>
<name>A0A4R6DL38_9RHOO</name>
<dbReference type="PANTHER" id="PTHR32552">
    <property type="entry name" value="FERRICHROME IRON RECEPTOR-RELATED"/>
    <property type="match status" value="1"/>
</dbReference>
<dbReference type="GO" id="GO:0015891">
    <property type="term" value="P:siderophore transport"/>
    <property type="evidence" value="ECO:0007669"/>
    <property type="project" value="InterPro"/>
</dbReference>
<dbReference type="InterPro" id="IPR039426">
    <property type="entry name" value="TonB-dep_rcpt-like"/>
</dbReference>
<dbReference type="EMBL" id="SNVV01000033">
    <property type="protein sequence ID" value="TDN44959.1"/>
    <property type="molecule type" value="Genomic_DNA"/>
</dbReference>
<dbReference type="PANTHER" id="PTHR32552:SF84">
    <property type="entry name" value="TONB-DEPENDENT RECEPTOR-RELATED"/>
    <property type="match status" value="1"/>
</dbReference>
<feature type="domain" description="TonB-dependent receptor-like beta-barrel" evidence="13">
    <location>
        <begin position="296"/>
        <end position="696"/>
    </location>
</feature>
<dbReference type="InterPro" id="IPR037066">
    <property type="entry name" value="Plug_dom_sf"/>
</dbReference>
<evidence type="ECO:0000256" key="9">
    <source>
        <dbReference type="ARBA" id="ARBA00023237"/>
    </source>
</evidence>
<comment type="subcellular location">
    <subcellularLocation>
        <location evidence="1 10">Cell outer membrane</location>
        <topology evidence="1 10">Multi-pass membrane protein</topology>
    </subcellularLocation>
</comment>
<evidence type="ECO:0000256" key="6">
    <source>
        <dbReference type="ARBA" id="ARBA00023077"/>
    </source>
</evidence>
<dbReference type="Proteomes" id="UP000295129">
    <property type="component" value="Unassembled WGS sequence"/>
</dbReference>
<dbReference type="Gene3D" id="2.170.130.10">
    <property type="entry name" value="TonB-dependent receptor, plug domain"/>
    <property type="match status" value="1"/>
</dbReference>
<dbReference type="GO" id="GO:0009279">
    <property type="term" value="C:cell outer membrane"/>
    <property type="evidence" value="ECO:0007669"/>
    <property type="project" value="UniProtKB-SubCell"/>
</dbReference>
<comment type="similarity">
    <text evidence="2 10 11">Belongs to the TonB-dependent receptor family.</text>
</comment>
<evidence type="ECO:0000256" key="5">
    <source>
        <dbReference type="ARBA" id="ARBA00022692"/>
    </source>
</evidence>
<dbReference type="GO" id="GO:0015344">
    <property type="term" value="F:siderophore uptake transmembrane transporter activity"/>
    <property type="evidence" value="ECO:0007669"/>
    <property type="project" value="TreeGrafter"/>
</dbReference>
<dbReference type="InterPro" id="IPR012910">
    <property type="entry name" value="Plug_dom"/>
</dbReference>
<dbReference type="InterPro" id="IPR036942">
    <property type="entry name" value="Beta-barrel_TonB_sf"/>
</dbReference>
<evidence type="ECO:0000313" key="16">
    <source>
        <dbReference type="Proteomes" id="UP000295129"/>
    </source>
</evidence>
<keyword evidence="6 11" id="KW-0798">TonB box</keyword>
<dbReference type="GO" id="GO:0038023">
    <property type="term" value="F:signaling receptor activity"/>
    <property type="evidence" value="ECO:0007669"/>
    <property type="project" value="InterPro"/>
</dbReference>